<name>A0AAV0WW67_9HEMI</name>
<protein>
    <recommendedName>
        <fullName evidence="3">Reverse transcriptase zinc-binding domain-containing protein</fullName>
    </recommendedName>
</protein>
<comment type="caution">
    <text evidence="1">The sequence shown here is derived from an EMBL/GenBank/DDBJ whole genome shotgun (WGS) entry which is preliminary data.</text>
</comment>
<sequence>MRIISGTVRSTQTIWLPTLSNIAPPDLRRLSHTTKILHKLKSLLPVLPLQIDILEHPPLRLKSRAPIWHAETQSESVEYLWTRRWEQSEPRNKDLIKEPFKKVPGWDGTRATRTTLNRIRTEQGRCNYLLHKWGMVDSPLCECGETQTIKHMVESCPITMFKKGLTKLHEGGPTAIKWLEELNTRL</sequence>
<evidence type="ECO:0000313" key="2">
    <source>
        <dbReference type="Proteomes" id="UP001160148"/>
    </source>
</evidence>
<accession>A0AAV0WW67</accession>
<keyword evidence="2" id="KW-1185">Reference proteome</keyword>
<gene>
    <name evidence="1" type="ORF">MEUPH1_LOCUS15136</name>
</gene>
<dbReference type="Proteomes" id="UP001160148">
    <property type="component" value="Unassembled WGS sequence"/>
</dbReference>
<dbReference type="EMBL" id="CARXXK010000002">
    <property type="protein sequence ID" value="CAI6359757.1"/>
    <property type="molecule type" value="Genomic_DNA"/>
</dbReference>
<evidence type="ECO:0008006" key="3">
    <source>
        <dbReference type="Google" id="ProtNLM"/>
    </source>
</evidence>
<evidence type="ECO:0000313" key="1">
    <source>
        <dbReference type="EMBL" id="CAI6359757.1"/>
    </source>
</evidence>
<proteinExistence type="predicted"/>
<reference evidence="1 2" key="1">
    <citation type="submission" date="2023-01" db="EMBL/GenBank/DDBJ databases">
        <authorList>
            <person name="Whitehead M."/>
        </authorList>
    </citation>
    <scope>NUCLEOTIDE SEQUENCE [LARGE SCALE GENOMIC DNA]</scope>
</reference>
<organism evidence="1 2">
    <name type="scientific">Macrosiphum euphorbiae</name>
    <name type="common">potato aphid</name>
    <dbReference type="NCBI Taxonomy" id="13131"/>
    <lineage>
        <taxon>Eukaryota</taxon>
        <taxon>Metazoa</taxon>
        <taxon>Ecdysozoa</taxon>
        <taxon>Arthropoda</taxon>
        <taxon>Hexapoda</taxon>
        <taxon>Insecta</taxon>
        <taxon>Pterygota</taxon>
        <taxon>Neoptera</taxon>
        <taxon>Paraneoptera</taxon>
        <taxon>Hemiptera</taxon>
        <taxon>Sternorrhyncha</taxon>
        <taxon>Aphidomorpha</taxon>
        <taxon>Aphidoidea</taxon>
        <taxon>Aphididae</taxon>
        <taxon>Macrosiphini</taxon>
        <taxon>Macrosiphum</taxon>
    </lineage>
</organism>
<dbReference type="AlphaFoldDB" id="A0AAV0WW67"/>